<keyword evidence="13" id="KW-1185">Reference proteome</keyword>
<keyword evidence="5 11" id="KW-0812">Transmembrane</keyword>
<dbReference type="Proteomes" id="UP000261340">
    <property type="component" value="Unplaced"/>
</dbReference>
<keyword evidence="10" id="KW-0407">Ion channel</keyword>
<dbReference type="GO" id="GO:0005886">
    <property type="term" value="C:plasma membrane"/>
    <property type="evidence" value="ECO:0007669"/>
    <property type="project" value="UniProtKB-SubCell"/>
</dbReference>
<keyword evidence="7 11" id="KW-1133">Transmembrane helix</keyword>
<dbReference type="Ensembl" id="ENSACIT00000001379.1">
    <property type="protein sequence ID" value="ENSACIP00000001322.1"/>
    <property type="gene ID" value="ENSACIG00000001108.1"/>
</dbReference>
<comment type="subcellular location">
    <subcellularLocation>
        <location evidence="1">Cell membrane</location>
        <topology evidence="1">Multi-pass membrane protein</topology>
    </subcellularLocation>
</comment>
<dbReference type="PANTHER" id="PTHR21522:SF35">
    <property type="entry name" value="PROTON CHANNEL OTOP2"/>
    <property type="match status" value="1"/>
</dbReference>
<comment type="similarity">
    <text evidence="2">Belongs to the otopetrin family.</text>
</comment>
<dbReference type="GeneTree" id="ENSGT00940000156691"/>
<evidence type="ECO:0000256" key="4">
    <source>
        <dbReference type="ARBA" id="ARBA00022475"/>
    </source>
</evidence>
<keyword evidence="4" id="KW-1003">Cell membrane</keyword>
<reference evidence="12" key="1">
    <citation type="submission" date="2025-08" db="UniProtKB">
        <authorList>
            <consortium name="Ensembl"/>
        </authorList>
    </citation>
    <scope>IDENTIFICATION</scope>
</reference>
<sequence length="137" mass="15876">MVVQLVLQNIFIIEGLHREPFHEVDESVAVVANPYVLEPSKDHYSHEGSNTNTNPHPEHKLLWKRRVLKEVCMFLLLGNIILWIMPAFGARPQFDYSMESEFYKFNIWAAVVNVGLPFGIFYRMHAVASLFEVFLNA</sequence>
<name>A0A3Q0QSK8_AMPCI</name>
<dbReference type="InterPro" id="IPR004878">
    <property type="entry name" value="Otopetrin"/>
</dbReference>
<feature type="transmembrane region" description="Helical" evidence="11">
    <location>
        <begin position="67"/>
        <end position="85"/>
    </location>
</feature>
<evidence type="ECO:0000256" key="9">
    <source>
        <dbReference type="ARBA" id="ARBA00023136"/>
    </source>
</evidence>
<evidence type="ECO:0000256" key="3">
    <source>
        <dbReference type="ARBA" id="ARBA00022448"/>
    </source>
</evidence>
<dbReference type="GO" id="GO:0015252">
    <property type="term" value="F:proton channel activity"/>
    <property type="evidence" value="ECO:0007669"/>
    <property type="project" value="InterPro"/>
</dbReference>
<dbReference type="OMA" id="IQHIAQN"/>
<evidence type="ECO:0000256" key="10">
    <source>
        <dbReference type="ARBA" id="ARBA00023303"/>
    </source>
</evidence>
<dbReference type="PANTHER" id="PTHR21522">
    <property type="entry name" value="PROTON CHANNEL OTOP"/>
    <property type="match status" value="1"/>
</dbReference>
<evidence type="ECO:0000256" key="11">
    <source>
        <dbReference type="SAM" id="Phobius"/>
    </source>
</evidence>
<evidence type="ECO:0000256" key="6">
    <source>
        <dbReference type="ARBA" id="ARBA00022781"/>
    </source>
</evidence>
<protein>
    <recommendedName>
        <fullName evidence="14">Otopetrin 2</fullName>
    </recommendedName>
</protein>
<dbReference type="AlphaFoldDB" id="A0A3Q0QSK8"/>
<feature type="transmembrane region" description="Helical" evidence="11">
    <location>
        <begin position="105"/>
        <end position="122"/>
    </location>
</feature>
<evidence type="ECO:0000256" key="1">
    <source>
        <dbReference type="ARBA" id="ARBA00004651"/>
    </source>
</evidence>
<evidence type="ECO:0000256" key="2">
    <source>
        <dbReference type="ARBA" id="ARBA00006513"/>
    </source>
</evidence>
<evidence type="ECO:0000256" key="5">
    <source>
        <dbReference type="ARBA" id="ARBA00022692"/>
    </source>
</evidence>
<evidence type="ECO:0008006" key="14">
    <source>
        <dbReference type="Google" id="ProtNLM"/>
    </source>
</evidence>
<dbReference type="Pfam" id="PF03189">
    <property type="entry name" value="Otopetrin"/>
    <property type="match status" value="1"/>
</dbReference>
<accession>A0A3Q0QSK8</accession>
<evidence type="ECO:0000256" key="8">
    <source>
        <dbReference type="ARBA" id="ARBA00023065"/>
    </source>
</evidence>
<keyword evidence="8" id="KW-0406">Ion transport</keyword>
<organism evidence="12 13">
    <name type="scientific">Amphilophus citrinellus</name>
    <name type="common">Midas cichlid</name>
    <name type="synonym">Cichlasoma citrinellum</name>
    <dbReference type="NCBI Taxonomy" id="61819"/>
    <lineage>
        <taxon>Eukaryota</taxon>
        <taxon>Metazoa</taxon>
        <taxon>Chordata</taxon>
        <taxon>Craniata</taxon>
        <taxon>Vertebrata</taxon>
        <taxon>Euteleostomi</taxon>
        <taxon>Actinopterygii</taxon>
        <taxon>Neopterygii</taxon>
        <taxon>Teleostei</taxon>
        <taxon>Neoteleostei</taxon>
        <taxon>Acanthomorphata</taxon>
        <taxon>Ovalentaria</taxon>
        <taxon>Cichlomorphae</taxon>
        <taxon>Cichliformes</taxon>
        <taxon>Cichlidae</taxon>
        <taxon>New World cichlids</taxon>
        <taxon>Cichlasomatinae</taxon>
        <taxon>Heroini</taxon>
        <taxon>Amphilophus</taxon>
    </lineage>
</organism>
<keyword evidence="9 11" id="KW-0472">Membrane</keyword>
<reference evidence="12" key="2">
    <citation type="submission" date="2025-09" db="UniProtKB">
        <authorList>
            <consortium name="Ensembl"/>
        </authorList>
    </citation>
    <scope>IDENTIFICATION</scope>
</reference>
<evidence type="ECO:0000313" key="13">
    <source>
        <dbReference type="Proteomes" id="UP000261340"/>
    </source>
</evidence>
<proteinExistence type="inferred from homology"/>
<evidence type="ECO:0000256" key="7">
    <source>
        <dbReference type="ARBA" id="ARBA00022989"/>
    </source>
</evidence>
<keyword evidence="3" id="KW-0813">Transport</keyword>
<keyword evidence="6" id="KW-0375">Hydrogen ion transport</keyword>
<evidence type="ECO:0000313" key="12">
    <source>
        <dbReference type="Ensembl" id="ENSACIP00000001322.1"/>
    </source>
</evidence>